<keyword evidence="1" id="KW-0732">Signal</keyword>
<dbReference type="Proteomes" id="UP000657918">
    <property type="component" value="Unassembled WGS sequence"/>
</dbReference>
<evidence type="ECO:0000256" key="1">
    <source>
        <dbReference type="SAM" id="SignalP"/>
    </source>
</evidence>
<keyword evidence="3" id="KW-1185">Reference proteome</keyword>
<dbReference type="EMBL" id="JADGMS010000020">
    <property type="protein sequence ID" value="KAF9660772.1"/>
    <property type="molecule type" value="Genomic_DNA"/>
</dbReference>
<evidence type="ECO:0000313" key="2">
    <source>
        <dbReference type="EMBL" id="KAF9660772.1"/>
    </source>
</evidence>
<accession>A0A835MBZ2</accession>
<reference evidence="2 3" key="1">
    <citation type="submission" date="2020-10" db="EMBL/GenBank/DDBJ databases">
        <title>Plant Genome Project.</title>
        <authorList>
            <person name="Zhang R.-G."/>
        </authorList>
    </citation>
    <scope>NUCLEOTIDE SEQUENCE [LARGE SCALE GENOMIC DNA]</scope>
    <source>
        <strain evidence="2">FAFU-HL-1</strain>
        <tissue evidence="2">Leaf</tissue>
    </source>
</reference>
<protein>
    <submittedName>
        <fullName evidence="2">Uncharacterized protein</fullName>
    </submittedName>
</protein>
<sequence>MAERSPPFIPLFMALLICVSCHHCSPGLFLFCTSAFLILGSRPVLVSGLFYDFELPLRGGELGNRIELIRQSKKEENAIDIESIVTFSGSCYLKSIPAAVVNGRTPRASVRFWSSGLSLDLSVCCSCCPGERSNKWAISGRCLPFNVQD</sequence>
<name>A0A835MBZ2_9ROSI</name>
<feature type="signal peptide" evidence="1">
    <location>
        <begin position="1"/>
        <end position="21"/>
    </location>
</feature>
<comment type="caution">
    <text evidence="2">The sequence shown here is derived from an EMBL/GenBank/DDBJ whole genome shotgun (WGS) entry which is preliminary data.</text>
</comment>
<organism evidence="2 3">
    <name type="scientific">Salix dunnii</name>
    <dbReference type="NCBI Taxonomy" id="1413687"/>
    <lineage>
        <taxon>Eukaryota</taxon>
        <taxon>Viridiplantae</taxon>
        <taxon>Streptophyta</taxon>
        <taxon>Embryophyta</taxon>
        <taxon>Tracheophyta</taxon>
        <taxon>Spermatophyta</taxon>
        <taxon>Magnoliopsida</taxon>
        <taxon>eudicotyledons</taxon>
        <taxon>Gunneridae</taxon>
        <taxon>Pentapetalae</taxon>
        <taxon>rosids</taxon>
        <taxon>fabids</taxon>
        <taxon>Malpighiales</taxon>
        <taxon>Salicaceae</taxon>
        <taxon>Saliceae</taxon>
        <taxon>Salix</taxon>
    </lineage>
</organism>
<evidence type="ECO:0000313" key="3">
    <source>
        <dbReference type="Proteomes" id="UP000657918"/>
    </source>
</evidence>
<gene>
    <name evidence="2" type="ORF">SADUNF_SadunfMtG0009100</name>
</gene>
<dbReference type="AlphaFoldDB" id="A0A835MBZ2"/>
<proteinExistence type="predicted"/>
<geneLocation type="mitochondrion" evidence="2"/>
<feature type="chain" id="PRO_5032443770" evidence="1">
    <location>
        <begin position="22"/>
        <end position="149"/>
    </location>
</feature>
<keyword evidence="2" id="KW-0496">Mitochondrion</keyword>